<evidence type="ECO:0000256" key="1">
    <source>
        <dbReference type="SAM" id="Phobius"/>
    </source>
</evidence>
<organism evidence="2 3">
    <name type="scientific">Curvularia clavata</name>
    <dbReference type="NCBI Taxonomy" id="95742"/>
    <lineage>
        <taxon>Eukaryota</taxon>
        <taxon>Fungi</taxon>
        <taxon>Dikarya</taxon>
        <taxon>Ascomycota</taxon>
        <taxon>Pezizomycotina</taxon>
        <taxon>Dothideomycetes</taxon>
        <taxon>Pleosporomycetidae</taxon>
        <taxon>Pleosporales</taxon>
        <taxon>Pleosporineae</taxon>
        <taxon>Pleosporaceae</taxon>
        <taxon>Curvularia</taxon>
    </lineage>
</organism>
<proteinExistence type="predicted"/>
<dbReference type="AlphaFoldDB" id="A0A9Q8ZF33"/>
<reference evidence="2" key="1">
    <citation type="submission" date="2021-12" db="EMBL/GenBank/DDBJ databases">
        <title>Curvularia clavata genome.</title>
        <authorList>
            <person name="Cao Y."/>
        </authorList>
    </citation>
    <scope>NUCLEOTIDE SEQUENCE</scope>
    <source>
        <strain evidence="2">Yc1106</strain>
    </source>
</reference>
<feature type="transmembrane region" description="Helical" evidence="1">
    <location>
        <begin position="198"/>
        <end position="219"/>
    </location>
</feature>
<accession>A0A9Q8ZF33</accession>
<keyword evidence="1" id="KW-0812">Transmembrane</keyword>
<protein>
    <recommendedName>
        <fullName evidence="4">Transmembrane protein</fullName>
    </recommendedName>
</protein>
<keyword evidence="1" id="KW-0472">Membrane</keyword>
<feature type="transmembrane region" description="Helical" evidence="1">
    <location>
        <begin position="231"/>
        <end position="253"/>
    </location>
</feature>
<evidence type="ECO:0000313" key="3">
    <source>
        <dbReference type="Proteomes" id="UP001056012"/>
    </source>
</evidence>
<name>A0A9Q8ZF33_CURCL</name>
<dbReference type="Proteomes" id="UP001056012">
    <property type="component" value="Chromosome 7"/>
</dbReference>
<dbReference type="VEuPathDB" id="FungiDB:yc1106_08783"/>
<keyword evidence="1" id="KW-1133">Transmembrane helix</keyword>
<feature type="transmembrane region" description="Helical" evidence="1">
    <location>
        <begin position="83"/>
        <end position="104"/>
    </location>
</feature>
<evidence type="ECO:0008006" key="4">
    <source>
        <dbReference type="Google" id="ProtNLM"/>
    </source>
</evidence>
<feature type="transmembrane region" description="Helical" evidence="1">
    <location>
        <begin position="116"/>
        <end position="138"/>
    </location>
</feature>
<keyword evidence="3" id="KW-1185">Reference proteome</keyword>
<dbReference type="OrthoDB" id="630895at2759"/>
<sequence length="274" mass="30310">MPPALQHPALAQSAKSFIQVPQRLLAAIEHILITIATLPYYRLYHFNTLDPIRKLAQLASTPSDSEKVHRALSSWRERKLRELQFTTISCTVLAAAVIGAFSWTTIADAYWLTHGFWHMSLILAILGILLSASEVTVLDLLGPLTLPPPSHAQALSTIDGMVDRYRPLLLSPTTSASGGQHYVPRRKMVFTWQAPVMFMSYSVCAFLGGLTILVCTPFIRHEREWGSGHNIAVMYLTAFVGGVTAFAFCSFWVYHYVDVGHDDCNHNANGGTGP</sequence>
<gene>
    <name evidence="2" type="ORF">yc1106_08783</name>
</gene>
<dbReference type="EMBL" id="CP089280">
    <property type="protein sequence ID" value="USP81509.1"/>
    <property type="molecule type" value="Genomic_DNA"/>
</dbReference>
<evidence type="ECO:0000313" key="2">
    <source>
        <dbReference type="EMBL" id="USP81509.1"/>
    </source>
</evidence>